<comment type="similarity">
    <text evidence="1">Belongs to the sulfatase family.</text>
</comment>
<dbReference type="GO" id="GO:0016787">
    <property type="term" value="F:hydrolase activity"/>
    <property type="evidence" value="ECO:0007669"/>
    <property type="project" value="UniProtKB-KW"/>
</dbReference>
<feature type="signal peptide" evidence="3">
    <location>
        <begin position="1"/>
        <end position="19"/>
    </location>
</feature>
<dbReference type="InterPro" id="IPR017850">
    <property type="entry name" value="Alkaline_phosphatase_core_sf"/>
</dbReference>
<accession>A0A975G5P6</accession>
<name>A0A975G5P6_9BACT</name>
<protein>
    <submittedName>
        <fullName evidence="5">Sulfatase-like hydrolase/transferase</fullName>
    </submittedName>
</protein>
<dbReference type="InterPro" id="IPR000917">
    <property type="entry name" value="Sulfatase_N"/>
</dbReference>
<dbReference type="Pfam" id="PF00884">
    <property type="entry name" value="Sulfatase"/>
    <property type="match status" value="1"/>
</dbReference>
<sequence length="496" mass="53104">MKFPFLPALLLASAPLAHAAPPNVVILYADDLGYGDISCNGATAVRTPNIDRLAKEGLKFRAGYATASTCTPSRFSLMTGKYPFRQNGTGILPGDAALIIPTGQPTLPSVLKAAGYRTAAVGKWHLGLGGKGGIDWNKPVSPGPNQVGFDHSFIMPATADRVPCVYMEDGRVVGLDPADPIKVSYRHRLEGEAPPLEKDQRKVQSDPQHSMGFVNGVGRIGHMTGGTKALWKDEDMSATFCKQAVDFIRASKDKPFFLYYACHNIHVPRVPGPQFVGKTSMGPRGDSIVEADWQVGEVLRVLDELKLADNTLVILSSDNGPVVNDGYLDQSVVKLGDHKPAGPWRGGKYSNYEGGTRVPFLVRLPGRVKPGTTSDAMVSQVDLARSLAKLAGASVAADAFPDSKDVLPALLGESPTGREEIVGLGSQVTLRRGSWKYIPATGGKKASTPDQLYDLATDPGEKTNLAATKPEEIKQLAARLKEITSKVTPREPVTEE</sequence>
<gene>
    <name evidence="5" type="ORF">KBB96_10545</name>
</gene>
<keyword evidence="2 5" id="KW-0378">Hydrolase</keyword>
<evidence type="ECO:0000256" key="3">
    <source>
        <dbReference type="SAM" id="SignalP"/>
    </source>
</evidence>
<dbReference type="InterPro" id="IPR024607">
    <property type="entry name" value="Sulfatase_CS"/>
</dbReference>
<dbReference type="PANTHER" id="PTHR43751:SF6">
    <property type="entry name" value="N-ACETYLGALACTOSAMINE-6-O-SULFATASE"/>
    <property type="match status" value="1"/>
</dbReference>
<dbReference type="RefSeq" id="WP_211629371.1">
    <property type="nucleotide sequence ID" value="NZ_CP073100.1"/>
</dbReference>
<dbReference type="SUPFAM" id="SSF53649">
    <property type="entry name" value="Alkaline phosphatase-like"/>
    <property type="match status" value="1"/>
</dbReference>
<evidence type="ECO:0000313" key="6">
    <source>
        <dbReference type="Proteomes" id="UP000676169"/>
    </source>
</evidence>
<keyword evidence="6" id="KW-1185">Reference proteome</keyword>
<dbReference type="InterPro" id="IPR052701">
    <property type="entry name" value="GAG_Ulvan_Degrading_Sulfatases"/>
</dbReference>
<dbReference type="Proteomes" id="UP000676169">
    <property type="component" value="Chromosome"/>
</dbReference>
<dbReference type="Gene3D" id="3.30.1120.10">
    <property type="match status" value="1"/>
</dbReference>
<evidence type="ECO:0000256" key="2">
    <source>
        <dbReference type="ARBA" id="ARBA00022801"/>
    </source>
</evidence>
<reference evidence="5" key="1">
    <citation type="submission" date="2021-04" db="EMBL/GenBank/DDBJ databases">
        <title>Luteolibacter sp. 32A isolated from the skin of an Anderson's salamander (Ambystoma andersonii).</title>
        <authorList>
            <person name="Spergser J."/>
            <person name="Busse H.-J."/>
        </authorList>
    </citation>
    <scope>NUCLEOTIDE SEQUENCE</scope>
    <source>
        <strain evidence="5">32A</strain>
    </source>
</reference>
<dbReference type="CDD" id="cd16143">
    <property type="entry name" value="ARS_like"/>
    <property type="match status" value="1"/>
</dbReference>
<keyword evidence="3" id="KW-0732">Signal</keyword>
<organism evidence="5 6">
    <name type="scientific">Luteolibacter ambystomatis</name>
    <dbReference type="NCBI Taxonomy" id="2824561"/>
    <lineage>
        <taxon>Bacteria</taxon>
        <taxon>Pseudomonadati</taxon>
        <taxon>Verrucomicrobiota</taxon>
        <taxon>Verrucomicrobiia</taxon>
        <taxon>Verrucomicrobiales</taxon>
        <taxon>Verrucomicrobiaceae</taxon>
        <taxon>Luteolibacter</taxon>
    </lineage>
</organism>
<dbReference type="Gene3D" id="3.40.720.10">
    <property type="entry name" value="Alkaline Phosphatase, subunit A"/>
    <property type="match status" value="1"/>
</dbReference>
<feature type="domain" description="Sulfatase N-terminal" evidence="4">
    <location>
        <begin position="22"/>
        <end position="393"/>
    </location>
</feature>
<feature type="chain" id="PRO_5037171594" evidence="3">
    <location>
        <begin position="20"/>
        <end position="496"/>
    </location>
</feature>
<dbReference type="EMBL" id="CP073100">
    <property type="protein sequence ID" value="QUE49310.1"/>
    <property type="molecule type" value="Genomic_DNA"/>
</dbReference>
<dbReference type="KEGG" id="lamb:KBB96_10545"/>
<evidence type="ECO:0000256" key="1">
    <source>
        <dbReference type="ARBA" id="ARBA00008779"/>
    </source>
</evidence>
<dbReference type="PROSITE" id="PS00523">
    <property type="entry name" value="SULFATASE_1"/>
    <property type="match status" value="1"/>
</dbReference>
<dbReference type="AlphaFoldDB" id="A0A975G5P6"/>
<evidence type="ECO:0000313" key="5">
    <source>
        <dbReference type="EMBL" id="QUE49310.1"/>
    </source>
</evidence>
<evidence type="ECO:0000259" key="4">
    <source>
        <dbReference type="Pfam" id="PF00884"/>
    </source>
</evidence>
<dbReference type="PROSITE" id="PS00149">
    <property type="entry name" value="SULFATASE_2"/>
    <property type="match status" value="1"/>
</dbReference>
<proteinExistence type="inferred from homology"/>
<dbReference type="PANTHER" id="PTHR43751">
    <property type="entry name" value="SULFATASE"/>
    <property type="match status" value="1"/>
</dbReference>